<proteinExistence type="predicted"/>
<keyword evidence="2 4" id="KW-0808">Transferase</keyword>
<dbReference type="Gene3D" id="3.40.50.2000">
    <property type="entry name" value="Glycogen Phosphorylase B"/>
    <property type="match status" value="2"/>
</dbReference>
<dbReference type="GO" id="GO:0016757">
    <property type="term" value="F:glycosyltransferase activity"/>
    <property type="evidence" value="ECO:0007669"/>
    <property type="project" value="UniProtKB-KW"/>
</dbReference>
<gene>
    <name evidence="4" type="ORF">ACFSKQ_05470</name>
</gene>
<dbReference type="SUPFAM" id="SSF53756">
    <property type="entry name" value="UDP-Glycosyltransferase/glycogen phosphorylase"/>
    <property type="match status" value="1"/>
</dbReference>
<dbReference type="PANTHER" id="PTHR12526">
    <property type="entry name" value="GLYCOSYLTRANSFERASE"/>
    <property type="match status" value="1"/>
</dbReference>
<dbReference type="Pfam" id="PF13439">
    <property type="entry name" value="Glyco_transf_4"/>
    <property type="match status" value="1"/>
</dbReference>
<dbReference type="PANTHER" id="PTHR12526:SF510">
    <property type="entry name" value="D-INOSITOL 3-PHOSPHATE GLYCOSYLTRANSFERASE"/>
    <property type="match status" value="1"/>
</dbReference>
<evidence type="ECO:0000259" key="3">
    <source>
        <dbReference type="Pfam" id="PF13439"/>
    </source>
</evidence>
<sequence length="391" mass="40749">MHIAYVCADPGIPVFGAKGASVHVQDMVRAMRRLGHEVTLIARRLGGTAPADLDDLDLARLPRTSGLTGAARESALIGHDPHVTALLSGLPGVDLVYERHSLWSAAAMGWAAAEGLPSVLEVNAPLVEEQAAHRGLVDRGTAMSMAREAMGRAGLVLCVSEPVAAHARAMGVEADRVLVEENGVDPVRFGALAPRRAPMEGTPFVVGFLGTLKPWHGTATLLEAVSRLRAEGRDVVIRIVGDGPERPALEEQARGAGLAGAVTFAGTVAPALVPSHLQEMHVGVAPYPPLHGFYFSPLKVLDYMAAGLPVVASRTGTLPELLREGCFGRLTEPGDAAALARALAAKMDDYPAALARAAEARVHALAERSWDGIAARALAAARPGIAEACAA</sequence>
<comment type="caution">
    <text evidence="4">The sequence shown here is derived from an EMBL/GenBank/DDBJ whole genome shotgun (WGS) entry which is preliminary data.</text>
</comment>
<dbReference type="EC" id="2.4.-.-" evidence="4"/>
<feature type="domain" description="Glycosyltransferase subfamily 4-like N-terminal" evidence="3">
    <location>
        <begin position="19"/>
        <end position="187"/>
    </location>
</feature>
<dbReference type="InterPro" id="IPR028098">
    <property type="entry name" value="Glyco_trans_4-like_N"/>
</dbReference>
<protein>
    <submittedName>
        <fullName evidence="4">Glycosyltransferase family 4 protein</fullName>
        <ecNumber evidence="4">2.4.-.-</ecNumber>
    </submittedName>
</protein>
<keyword evidence="5" id="KW-1185">Reference proteome</keyword>
<name>A0ABW5CI12_9HYPH</name>
<evidence type="ECO:0000256" key="2">
    <source>
        <dbReference type="ARBA" id="ARBA00022679"/>
    </source>
</evidence>
<dbReference type="Pfam" id="PF13692">
    <property type="entry name" value="Glyco_trans_1_4"/>
    <property type="match status" value="1"/>
</dbReference>
<accession>A0ABW5CI12</accession>
<evidence type="ECO:0000313" key="5">
    <source>
        <dbReference type="Proteomes" id="UP001597371"/>
    </source>
</evidence>
<dbReference type="RefSeq" id="WP_209739570.1">
    <property type="nucleotide sequence ID" value="NZ_CP072611.1"/>
</dbReference>
<dbReference type="Proteomes" id="UP001597371">
    <property type="component" value="Unassembled WGS sequence"/>
</dbReference>
<evidence type="ECO:0000313" key="4">
    <source>
        <dbReference type="EMBL" id="MFD2236914.1"/>
    </source>
</evidence>
<reference evidence="5" key="1">
    <citation type="journal article" date="2019" name="Int. J. Syst. Evol. Microbiol.">
        <title>The Global Catalogue of Microorganisms (GCM) 10K type strain sequencing project: providing services to taxonomists for standard genome sequencing and annotation.</title>
        <authorList>
            <consortium name="The Broad Institute Genomics Platform"/>
            <consortium name="The Broad Institute Genome Sequencing Center for Infectious Disease"/>
            <person name="Wu L."/>
            <person name="Ma J."/>
        </authorList>
    </citation>
    <scope>NUCLEOTIDE SEQUENCE [LARGE SCALE GENOMIC DNA]</scope>
    <source>
        <strain evidence="5">ZS-35-S2</strain>
    </source>
</reference>
<evidence type="ECO:0000256" key="1">
    <source>
        <dbReference type="ARBA" id="ARBA00022676"/>
    </source>
</evidence>
<organism evidence="4 5">
    <name type="scientific">Aureimonas populi</name>
    <dbReference type="NCBI Taxonomy" id="1701758"/>
    <lineage>
        <taxon>Bacteria</taxon>
        <taxon>Pseudomonadati</taxon>
        <taxon>Pseudomonadota</taxon>
        <taxon>Alphaproteobacteria</taxon>
        <taxon>Hyphomicrobiales</taxon>
        <taxon>Aurantimonadaceae</taxon>
        <taxon>Aureimonas</taxon>
    </lineage>
</organism>
<dbReference type="EMBL" id="JBHUIJ010000005">
    <property type="protein sequence ID" value="MFD2236914.1"/>
    <property type="molecule type" value="Genomic_DNA"/>
</dbReference>
<dbReference type="CDD" id="cd03801">
    <property type="entry name" value="GT4_PimA-like"/>
    <property type="match status" value="1"/>
</dbReference>
<keyword evidence="1 4" id="KW-0328">Glycosyltransferase</keyword>